<comment type="caution">
    <text evidence="2">The sequence shown here is derived from an EMBL/GenBank/DDBJ whole genome shotgun (WGS) entry which is preliminary data.</text>
</comment>
<accession>A0A7C1DJ62</accession>
<sequence>MNKKLRTTNLVLLLCLIPLLTACTLKVPTSMDDVKSLFSKKTEEAAKDTKTVEESPFESKKSTSVLGKLKEILGMKKAVECTYAYENYEGTIYTDGTNMRVNSKIVMDEQTLEMNTIINNGFMYSWQEGQTTGTKMDLAELETQASDLEDQTTETITTPNYFKEMDYKCIDKPISSDLLDLPQEVEFQEFTIPSVPGLTEGMEDIDLCGMCDTIPEASEKEACKAELNCN</sequence>
<keyword evidence="1" id="KW-0732">Signal</keyword>
<feature type="chain" id="PRO_5028110034" description="DUF4412 domain-containing protein" evidence="1">
    <location>
        <begin position="23"/>
        <end position="230"/>
    </location>
</feature>
<reference evidence="2" key="1">
    <citation type="journal article" date="2020" name="mSystems">
        <title>Genome- and Community-Level Interaction Insights into Carbon Utilization and Element Cycling Functions of Hydrothermarchaeota in Hydrothermal Sediment.</title>
        <authorList>
            <person name="Zhou Z."/>
            <person name="Liu Y."/>
            <person name="Xu W."/>
            <person name="Pan J."/>
            <person name="Luo Z.H."/>
            <person name="Li M."/>
        </authorList>
    </citation>
    <scope>NUCLEOTIDE SEQUENCE [LARGE SCALE GENOMIC DNA]</scope>
    <source>
        <strain evidence="2">SpSt-1219</strain>
    </source>
</reference>
<evidence type="ECO:0000256" key="1">
    <source>
        <dbReference type="SAM" id="SignalP"/>
    </source>
</evidence>
<protein>
    <recommendedName>
        <fullName evidence="3">DUF4412 domain-containing protein</fullName>
    </recommendedName>
</protein>
<evidence type="ECO:0008006" key="3">
    <source>
        <dbReference type="Google" id="ProtNLM"/>
    </source>
</evidence>
<dbReference type="Proteomes" id="UP000886066">
    <property type="component" value="Unassembled WGS sequence"/>
</dbReference>
<dbReference type="PROSITE" id="PS51257">
    <property type="entry name" value="PROKAR_LIPOPROTEIN"/>
    <property type="match status" value="1"/>
</dbReference>
<proteinExistence type="predicted"/>
<feature type="signal peptide" evidence="1">
    <location>
        <begin position="1"/>
        <end position="22"/>
    </location>
</feature>
<dbReference type="EMBL" id="DSDM01000082">
    <property type="protein sequence ID" value="HDQ88770.1"/>
    <property type="molecule type" value="Genomic_DNA"/>
</dbReference>
<gene>
    <name evidence="2" type="ORF">ENN92_01325</name>
</gene>
<organism evidence="2">
    <name type="scientific">candidate division WWE3 bacterium</name>
    <dbReference type="NCBI Taxonomy" id="2053526"/>
    <lineage>
        <taxon>Bacteria</taxon>
        <taxon>Katanobacteria</taxon>
    </lineage>
</organism>
<dbReference type="AlphaFoldDB" id="A0A7C1DJ62"/>
<evidence type="ECO:0000313" key="2">
    <source>
        <dbReference type="EMBL" id="HDQ88770.1"/>
    </source>
</evidence>
<name>A0A7C1DJ62_UNCKA</name>